<protein>
    <submittedName>
        <fullName evidence="2">Uncharacterized protein</fullName>
    </submittedName>
</protein>
<sequence>MVQSDIVTVTVEEPVEYPLAPEYDRVHFVGTALFNIGITEKRLNEHADEAMKKLEEKVGYRVFLVDIKVEPHGAWTDVDFIMDVPYGYEQDLPVQGLPVTLYIAAFWIIEHWKLILAGIIVLGFIIWIFWTVWIEKSKIYHCDQCPDFPAFQGYDQWLAHLAAFHPEKYEAAADDPWWEQLMELAKYIPWVVGGLVTIAALATVRALARRS</sequence>
<reference evidence="2" key="1">
    <citation type="journal article" date="2014" name="Front. Microbiol.">
        <title>High frequency of phylogenetically diverse reductive dehalogenase-homologous genes in deep subseafloor sedimentary metagenomes.</title>
        <authorList>
            <person name="Kawai M."/>
            <person name="Futagami T."/>
            <person name="Toyoda A."/>
            <person name="Takaki Y."/>
            <person name="Nishi S."/>
            <person name="Hori S."/>
            <person name="Arai W."/>
            <person name="Tsubouchi T."/>
            <person name="Morono Y."/>
            <person name="Uchiyama I."/>
            <person name="Ito T."/>
            <person name="Fujiyama A."/>
            <person name="Inagaki F."/>
            <person name="Takami H."/>
        </authorList>
    </citation>
    <scope>NUCLEOTIDE SEQUENCE</scope>
    <source>
        <strain evidence="2">Expedition CK06-06</strain>
    </source>
</reference>
<gene>
    <name evidence="2" type="ORF">S12H4_34628</name>
</gene>
<dbReference type="EMBL" id="BARW01020508">
    <property type="protein sequence ID" value="GAI92412.1"/>
    <property type="molecule type" value="Genomic_DNA"/>
</dbReference>
<evidence type="ECO:0000313" key="2">
    <source>
        <dbReference type="EMBL" id="GAI92412.1"/>
    </source>
</evidence>
<keyword evidence="1" id="KW-0472">Membrane</keyword>
<feature type="transmembrane region" description="Helical" evidence="1">
    <location>
        <begin position="114"/>
        <end position="133"/>
    </location>
</feature>
<organism evidence="2">
    <name type="scientific">marine sediment metagenome</name>
    <dbReference type="NCBI Taxonomy" id="412755"/>
    <lineage>
        <taxon>unclassified sequences</taxon>
        <taxon>metagenomes</taxon>
        <taxon>ecological metagenomes</taxon>
    </lineage>
</organism>
<dbReference type="AlphaFoldDB" id="X1SHA4"/>
<evidence type="ECO:0000256" key="1">
    <source>
        <dbReference type="SAM" id="Phobius"/>
    </source>
</evidence>
<keyword evidence="1" id="KW-1133">Transmembrane helix</keyword>
<feature type="transmembrane region" description="Helical" evidence="1">
    <location>
        <begin position="187"/>
        <end position="208"/>
    </location>
</feature>
<proteinExistence type="predicted"/>
<keyword evidence="1" id="KW-0812">Transmembrane</keyword>
<name>X1SHA4_9ZZZZ</name>
<accession>X1SHA4</accession>
<comment type="caution">
    <text evidence="2">The sequence shown here is derived from an EMBL/GenBank/DDBJ whole genome shotgun (WGS) entry which is preliminary data.</text>
</comment>